<dbReference type="InterPro" id="IPR043129">
    <property type="entry name" value="ATPase_NBD"/>
</dbReference>
<accession>A0A953JDD6</accession>
<dbReference type="GO" id="GO:0005524">
    <property type="term" value="F:ATP binding"/>
    <property type="evidence" value="ECO:0007669"/>
    <property type="project" value="UniProtKB-KW"/>
</dbReference>
<comment type="caution">
    <text evidence="4">The sequence shown here is derived from an EMBL/GenBank/DDBJ whole genome shotgun (WGS) entry which is preliminary data.</text>
</comment>
<gene>
    <name evidence="4" type="ORF">K8I29_09975</name>
</gene>
<dbReference type="Pfam" id="PF00012">
    <property type="entry name" value="HSP70"/>
    <property type="match status" value="1"/>
</dbReference>
<keyword evidence="2" id="KW-0547">Nucleotide-binding</keyword>
<dbReference type="PANTHER" id="PTHR42749:SF1">
    <property type="entry name" value="CELL SHAPE-DETERMINING PROTEIN MREB"/>
    <property type="match status" value="1"/>
</dbReference>
<dbReference type="AlphaFoldDB" id="A0A953JDD6"/>
<dbReference type="EMBL" id="JAIOIV010000077">
    <property type="protein sequence ID" value="MBZ0156520.1"/>
    <property type="molecule type" value="Genomic_DNA"/>
</dbReference>
<dbReference type="CDD" id="cd10170">
    <property type="entry name" value="ASKHA_NBD_HSP70"/>
    <property type="match status" value="1"/>
</dbReference>
<dbReference type="GO" id="GO:0140662">
    <property type="term" value="F:ATP-dependent protein folding chaperone"/>
    <property type="evidence" value="ECO:0007669"/>
    <property type="project" value="InterPro"/>
</dbReference>
<dbReference type="InterPro" id="IPR018181">
    <property type="entry name" value="Heat_shock_70_CS"/>
</dbReference>
<evidence type="ECO:0000313" key="5">
    <source>
        <dbReference type="Proteomes" id="UP000705867"/>
    </source>
</evidence>
<dbReference type="PROSITE" id="PS00297">
    <property type="entry name" value="HSP70_1"/>
    <property type="match status" value="1"/>
</dbReference>
<evidence type="ECO:0000256" key="3">
    <source>
        <dbReference type="ARBA" id="ARBA00022840"/>
    </source>
</evidence>
<evidence type="ECO:0000256" key="1">
    <source>
        <dbReference type="ARBA" id="ARBA00007381"/>
    </source>
</evidence>
<dbReference type="SUPFAM" id="SSF53067">
    <property type="entry name" value="Actin-like ATPase domain"/>
    <property type="match status" value="2"/>
</dbReference>
<dbReference type="Gene3D" id="3.30.420.40">
    <property type="match status" value="2"/>
</dbReference>
<organism evidence="4 5">
    <name type="scientific">Candidatus Nitrobium versatile</name>
    <dbReference type="NCBI Taxonomy" id="2884831"/>
    <lineage>
        <taxon>Bacteria</taxon>
        <taxon>Pseudomonadati</taxon>
        <taxon>Nitrospirota</taxon>
        <taxon>Nitrospiria</taxon>
        <taxon>Nitrospirales</taxon>
        <taxon>Nitrospiraceae</taxon>
        <taxon>Candidatus Nitrobium</taxon>
    </lineage>
</organism>
<name>A0A953JDD6_9BACT</name>
<reference evidence="4" key="1">
    <citation type="journal article" date="2021" name="bioRxiv">
        <title>Unraveling nitrogen, sulfur and carbon metabolic pathways and microbial community transcriptional responses to substrate deprivation and toxicity stresses in a bioreactor mimicking anoxic brackish coastal sediment conditions.</title>
        <authorList>
            <person name="Martins P.D."/>
            <person name="Echeveste M.J."/>
            <person name="Arshad A."/>
            <person name="Kurth J."/>
            <person name="Ouboter H."/>
            <person name="Jetten M.S.M."/>
            <person name="Welte C.U."/>
        </authorList>
    </citation>
    <scope>NUCLEOTIDE SEQUENCE</scope>
    <source>
        <strain evidence="4">MAG_39</strain>
    </source>
</reference>
<dbReference type="Proteomes" id="UP000705867">
    <property type="component" value="Unassembled WGS sequence"/>
</dbReference>
<evidence type="ECO:0000256" key="2">
    <source>
        <dbReference type="ARBA" id="ARBA00022741"/>
    </source>
</evidence>
<comment type="similarity">
    <text evidence="1">Belongs to the heat shock protein 70 family.</text>
</comment>
<dbReference type="PANTHER" id="PTHR42749">
    <property type="entry name" value="CELL SHAPE-DETERMINING PROTEIN MREB"/>
    <property type="match status" value="1"/>
</dbReference>
<dbReference type="PRINTS" id="PR00301">
    <property type="entry name" value="HEATSHOCK70"/>
</dbReference>
<sequence>METSRYIVGIDLGTTNCAVSYIDTEEHASGSPEARTFRIPQVTGAGIVEERDFLPSFLYLPSDTELPERSLSLPWNEDMQYVVGEFAHRRGAEVPLRLVSSAKSWLCYPAVDRTAPLLPWNAPEGVPKVSPLEASARELEHIRMAWNHGMAGGNPALFLENQQVLVTVPASFDAVARDLTGRAAERAGLKRITLMEEPQAAFYAWLNRSGEEWRRQVTVGDTILVCDIGGGTTDFSLIEVSGERGELELKRVAVGEHILLGGDNMDLALAFSVRTHFVEKKITLDTRQTLGLVHQCRTAKEAMLNNPDLSVQPVVILGKGKSVVGGALRTDLHREEMERVIVEGFFPKCSAGDFPRERRATGLKEIGLQYAADTAVTRHLAKFLRQNVRTTDGADKESTFVHPTRILFNGGVTKSSVLRGRIIEVLNGWLASEGGESLSVLTGSDPDRAVAAGAAYYGFAKRGKGIRIRAGASRTYYIGVESSMPAVPGMPPPLKALCVVPFGMEEGTDFAIPDQVFGLVVGEHATFRFLSSLSRKEDAPGSVIEEWAEGEIEELSPLEAVLPAEGVEQGAVVPVRLHSYLTETGALEVWCEALDGSNRWKLEFTVREEARG</sequence>
<protein>
    <submittedName>
        <fullName evidence="4">Hsp70 family protein</fullName>
    </submittedName>
</protein>
<evidence type="ECO:0000313" key="4">
    <source>
        <dbReference type="EMBL" id="MBZ0156520.1"/>
    </source>
</evidence>
<reference evidence="4" key="2">
    <citation type="submission" date="2021-08" db="EMBL/GenBank/DDBJ databases">
        <authorList>
            <person name="Dalcin Martins P."/>
        </authorList>
    </citation>
    <scope>NUCLEOTIDE SEQUENCE</scope>
    <source>
        <strain evidence="4">MAG_39</strain>
    </source>
</reference>
<proteinExistence type="inferred from homology"/>
<keyword evidence="3" id="KW-0067">ATP-binding</keyword>
<dbReference type="InterPro" id="IPR013126">
    <property type="entry name" value="Hsp_70_fam"/>
</dbReference>